<dbReference type="AlphaFoldDB" id="A0A183CVP4"/>
<name>A0A183CVP4_9BILA</name>
<evidence type="ECO:0000313" key="3">
    <source>
        <dbReference type="WBParaSite" id="GPUH_0000053501-mRNA-1"/>
    </source>
</evidence>
<sequence length="141" mass="15463">MENRTTTTITAVPAVPVKTDEVLDASSSNLDLADYSLSLKSLRTGPVSLSSPLQLTSVSCQEINKLHWRLPRAGSAPLLPNRNFSFPVRDSGCVTDSADYDQPRVQCVASTSSAIDVDNYQSPHIETESKPQTRQLLQNFR</sequence>
<reference evidence="3" key="1">
    <citation type="submission" date="2016-06" db="UniProtKB">
        <authorList>
            <consortium name="WormBaseParasite"/>
        </authorList>
    </citation>
    <scope>IDENTIFICATION</scope>
</reference>
<evidence type="ECO:0000313" key="2">
    <source>
        <dbReference type="Proteomes" id="UP000271098"/>
    </source>
</evidence>
<dbReference type="EMBL" id="UYRT01000491">
    <property type="protein sequence ID" value="VDK28263.1"/>
    <property type="molecule type" value="Genomic_DNA"/>
</dbReference>
<evidence type="ECO:0000313" key="1">
    <source>
        <dbReference type="EMBL" id="VDK28263.1"/>
    </source>
</evidence>
<keyword evidence="2" id="KW-1185">Reference proteome</keyword>
<gene>
    <name evidence="1" type="ORF">GPUH_LOCUS535</name>
</gene>
<dbReference type="OrthoDB" id="9204160at2759"/>
<protein>
    <submittedName>
        <fullName evidence="1 3">Uncharacterized protein</fullName>
    </submittedName>
</protein>
<proteinExistence type="predicted"/>
<accession>A0A183CVP4</accession>
<reference evidence="1 2" key="2">
    <citation type="submission" date="2018-11" db="EMBL/GenBank/DDBJ databases">
        <authorList>
            <consortium name="Pathogen Informatics"/>
        </authorList>
    </citation>
    <scope>NUCLEOTIDE SEQUENCE [LARGE SCALE GENOMIC DNA]</scope>
</reference>
<organism evidence="3">
    <name type="scientific">Gongylonema pulchrum</name>
    <dbReference type="NCBI Taxonomy" id="637853"/>
    <lineage>
        <taxon>Eukaryota</taxon>
        <taxon>Metazoa</taxon>
        <taxon>Ecdysozoa</taxon>
        <taxon>Nematoda</taxon>
        <taxon>Chromadorea</taxon>
        <taxon>Rhabditida</taxon>
        <taxon>Spirurina</taxon>
        <taxon>Spiruromorpha</taxon>
        <taxon>Spiruroidea</taxon>
        <taxon>Gongylonematidae</taxon>
        <taxon>Gongylonema</taxon>
    </lineage>
</organism>
<dbReference type="Proteomes" id="UP000271098">
    <property type="component" value="Unassembled WGS sequence"/>
</dbReference>
<dbReference type="WBParaSite" id="GPUH_0000053501-mRNA-1">
    <property type="protein sequence ID" value="GPUH_0000053501-mRNA-1"/>
    <property type="gene ID" value="GPUH_0000053501"/>
</dbReference>